<keyword evidence="9" id="KW-1185">Reference proteome</keyword>
<dbReference type="STRING" id="1484.SA87_06580"/>
<evidence type="ECO:0000313" key="7">
    <source>
        <dbReference type="EMBL" id="OAR04127.1"/>
    </source>
</evidence>
<dbReference type="Pfam" id="PF06156">
    <property type="entry name" value="YabA"/>
    <property type="match status" value="1"/>
</dbReference>
<accession>A0A132NEF5</accession>
<dbReference type="GO" id="GO:0046872">
    <property type="term" value="F:metal ion binding"/>
    <property type="evidence" value="ECO:0007669"/>
    <property type="project" value="UniProtKB-KW"/>
</dbReference>
<organism evidence="8 10">
    <name type="scientific">Hydrogenibacillus schlegelii</name>
    <name type="common">Bacillus schlegelii</name>
    <dbReference type="NCBI Taxonomy" id="1484"/>
    <lineage>
        <taxon>Bacteria</taxon>
        <taxon>Bacillati</taxon>
        <taxon>Bacillota</taxon>
        <taxon>Bacilli</taxon>
        <taxon>Bacillales</taxon>
        <taxon>Bacillales Family X. Incertae Sedis</taxon>
        <taxon>Hydrogenibacillus</taxon>
    </lineage>
</organism>
<dbReference type="EMBL" id="PEBV01000017">
    <property type="protein sequence ID" value="PTQ53071.1"/>
    <property type="molecule type" value="Genomic_DNA"/>
</dbReference>
<dbReference type="InterPro" id="IPR010377">
    <property type="entry name" value="YabA"/>
</dbReference>
<dbReference type="RefSeq" id="WP_066201303.1">
    <property type="nucleotide sequence ID" value="NZ_CBCSAS010000014.1"/>
</dbReference>
<keyword evidence="1" id="KW-0963">Cytoplasm</keyword>
<keyword evidence="3" id="KW-0479">Metal-binding</keyword>
<proteinExistence type="predicted"/>
<feature type="region of interest" description="Disordered" evidence="6">
    <location>
        <begin position="115"/>
        <end position="134"/>
    </location>
</feature>
<evidence type="ECO:0000256" key="1">
    <source>
        <dbReference type="ARBA" id="ARBA00022490"/>
    </source>
</evidence>
<name>A0A132NEF5_HYDSH</name>
<dbReference type="AlphaFoldDB" id="A0A132NEF5"/>
<dbReference type="OrthoDB" id="2112130at2"/>
<sequence>MEKKALFHRLEAMEAKLGELYEALGELKRDLQALVESELRLALENERLRRSLAGSDRAPAGSGAATEVGVGEGVENLARLYYEGFHVCHHAFGTLRAGGDCLFCLDLLHKATRKGREEGGDAESRRTSSVRGAP</sequence>
<keyword evidence="4" id="KW-0862">Zinc</keyword>
<reference evidence="7 9" key="1">
    <citation type="submission" date="2015-09" db="EMBL/GenBank/DDBJ databases">
        <title>Draft genome sequence of Hydrogenibacillus schlegelii DSM 2000.</title>
        <authorList>
            <person name="Hemp J."/>
        </authorList>
    </citation>
    <scope>NUCLEOTIDE SEQUENCE [LARGE SCALE GENOMIC DNA]</scope>
    <source>
        <strain evidence="7 9">MA 48</strain>
    </source>
</reference>
<keyword evidence="5" id="KW-0236">DNA replication inhibitor</keyword>
<protein>
    <submittedName>
        <fullName evidence="8">DNA replication initiation control protein YabA</fullName>
    </submittedName>
</protein>
<evidence type="ECO:0000313" key="10">
    <source>
        <dbReference type="Proteomes" id="UP000244180"/>
    </source>
</evidence>
<evidence type="ECO:0000313" key="9">
    <source>
        <dbReference type="Proteomes" id="UP000243024"/>
    </source>
</evidence>
<dbReference type="EMBL" id="JXBB01000023">
    <property type="protein sequence ID" value="OAR04127.1"/>
    <property type="molecule type" value="Genomic_DNA"/>
</dbReference>
<dbReference type="Proteomes" id="UP000243024">
    <property type="component" value="Unassembled WGS sequence"/>
</dbReference>
<evidence type="ECO:0000256" key="2">
    <source>
        <dbReference type="ARBA" id="ARBA00022705"/>
    </source>
</evidence>
<evidence type="ECO:0000256" key="3">
    <source>
        <dbReference type="ARBA" id="ARBA00022723"/>
    </source>
</evidence>
<comment type="caution">
    <text evidence="8">The sequence shown here is derived from an EMBL/GenBank/DDBJ whole genome shotgun (WGS) entry which is preliminary data.</text>
</comment>
<keyword evidence="2" id="KW-0235">DNA replication</keyword>
<dbReference type="PIRSF" id="PIRSF021439">
    <property type="entry name" value="DUF972"/>
    <property type="match status" value="1"/>
</dbReference>
<evidence type="ECO:0000256" key="6">
    <source>
        <dbReference type="SAM" id="MobiDB-lite"/>
    </source>
</evidence>
<reference evidence="8 10" key="2">
    <citation type="submission" date="2017-08" db="EMBL/GenBank/DDBJ databases">
        <title>Burning lignite coal seam in the remote Altai Mountains harbors a hydrogen-driven thermophilic microbial community.</title>
        <authorList>
            <person name="Kadnikov V.V."/>
            <person name="Mardanov A.V."/>
            <person name="Ivasenko D."/>
            <person name="Beletsky A.V."/>
            <person name="Karnachuk O.V."/>
            <person name="Ravin N.V."/>
        </authorList>
    </citation>
    <scope>NUCLEOTIDE SEQUENCE [LARGE SCALE GENOMIC DNA]</scope>
    <source>
        <strain evidence="8">AL33</strain>
    </source>
</reference>
<dbReference type="GO" id="GO:0008156">
    <property type="term" value="P:negative regulation of DNA replication"/>
    <property type="evidence" value="ECO:0007669"/>
    <property type="project" value="UniProtKB-KW"/>
</dbReference>
<evidence type="ECO:0000256" key="4">
    <source>
        <dbReference type="ARBA" id="ARBA00022833"/>
    </source>
</evidence>
<evidence type="ECO:0000256" key="5">
    <source>
        <dbReference type="ARBA" id="ARBA00022880"/>
    </source>
</evidence>
<gene>
    <name evidence="8" type="ORF">HSCHL_2148</name>
    <name evidence="7" type="ORF">SA87_06580</name>
</gene>
<evidence type="ECO:0000313" key="8">
    <source>
        <dbReference type="EMBL" id="PTQ53071.1"/>
    </source>
</evidence>
<feature type="compositionally biased region" description="Basic and acidic residues" evidence="6">
    <location>
        <begin position="115"/>
        <end position="126"/>
    </location>
</feature>
<dbReference type="Proteomes" id="UP000244180">
    <property type="component" value="Unassembled WGS sequence"/>
</dbReference>
<dbReference type="GO" id="GO:0006260">
    <property type="term" value="P:DNA replication"/>
    <property type="evidence" value="ECO:0007669"/>
    <property type="project" value="UniProtKB-KW"/>
</dbReference>